<keyword evidence="7 9" id="KW-0173">Coenzyme A biosynthesis</keyword>
<evidence type="ECO:0000256" key="7">
    <source>
        <dbReference type="ARBA" id="ARBA00022993"/>
    </source>
</evidence>
<evidence type="ECO:0000256" key="1">
    <source>
        <dbReference type="ARBA" id="ARBA00022490"/>
    </source>
</evidence>
<organism evidence="11">
    <name type="scientific">Gamma-proteobacterium EBAC31A08</name>
    <dbReference type="NCBI Taxonomy" id="133804"/>
    <lineage>
        <taxon>Bacteria</taxon>
        <taxon>Pseudomonadati</taxon>
        <taxon>Pseudomonadota</taxon>
        <taxon>Gammaproteobacteria</taxon>
        <taxon>environmental samples</taxon>
    </lineage>
</organism>
<dbReference type="InterPro" id="IPR004821">
    <property type="entry name" value="Cyt_trans-like"/>
</dbReference>
<feature type="binding site" evidence="9">
    <location>
        <position position="9"/>
    </location>
    <ligand>
        <name>substrate</name>
    </ligand>
</feature>
<comment type="subunit">
    <text evidence="9">Homohexamer.</text>
</comment>
<dbReference type="PRINTS" id="PR01020">
    <property type="entry name" value="LPSBIOSNTHSS"/>
</dbReference>
<evidence type="ECO:0000256" key="2">
    <source>
        <dbReference type="ARBA" id="ARBA00022679"/>
    </source>
</evidence>
<comment type="cofactor">
    <cofactor evidence="9">
        <name>Mg(2+)</name>
        <dbReference type="ChEBI" id="CHEBI:18420"/>
    </cofactor>
</comment>
<evidence type="ECO:0000256" key="4">
    <source>
        <dbReference type="ARBA" id="ARBA00022741"/>
    </source>
</evidence>
<evidence type="ECO:0000313" key="11">
    <source>
        <dbReference type="EMBL" id="AAG10476.1"/>
    </source>
</evidence>
<sequence length="195" mass="21503">MKVAIYPGSFDPITNGHTDIIDRGCGLFDKVVVAIAKSESKNPLFSLEDRINLAQSIFKGNEKVEVVGFPRKLTVDLAKDYGACAIIRGLRAVSDFEYEFQLATMNRSLAPNIESIFLTPKESLIYVSSSLIKEISDLKGDISKFVHPIVEQALRASRHLALTSFTKKSSSLIDDRFTNSAFAFIAGLAFSSIYI</sequence>
<feature type="binding site" evidence="9">
    <location>
        <position position="17"/>
    </location>
    <ligand>
        <name>ATP</name>
        <dbReference type="ChEBI" id="CHEBI:30616"/>
    </ligand>
</feature>
<keyword evidence="5 9" id="KW-0067">ATP-binding</keyword>
<keyword evidence="2 9" id="KW-0808">Transferase</keyword>
<comment type="catalytic activity">
    <reaction evidence="8 9">
        <text>(R)-4'-phosphopantetheine + ATP + H(+) = 3'-dephospho-CoA + diphosphate</text>
        <dbReference type="Rhea" id="RHEA:19801"/>
        <dbReference type="ChEBI" id="CHEBI:15378"/>
        <dbReference type="ChEBI" id="CHEBI:30616"/>
        <dbReference type="ChEBI" id="CHEBI:33019"/>
        <dbReference type="ChEBI" id="CHEBI:57328"/>
        <dbReference type="ChEBI" id="CHEBI:61723"/>
        <dbReference type="EC" id="2.7.7.3"/>
    </reaction>
</comment>
<feature type="binding site" evidence="9">
    <location>
        <position position="41"/>
    </location>
    <ligand>
        <name>substrate</name>
    </ligand>
</feature>
<evidence type="ECO:0000256" key="3">
    <source>
        <dbReference type="ARBA" id="ARBA00022695"/>
    </source>
</evidence>
<dbReference type="GO" id="GO:0015937">
    <property type="term" value="P:coenzyme A biosynthetic process"/>
    <property type="evidence" value="ECO:0007669"/>
    <property type="project" value="UniProtKB-UniRule"/>
</dbReference>
<dbReference type="InterPro" id="IPR014729">
    <property type="entry name" value="Rossmann-like_a/b/a_fold"/>
</dbReference>
<keyword evidence="3 9" id="KW-0548">Nucleotidyltransferase</keyword>
<feature type="binding site" evidence="9">
    <location>
        <begin position="89"/>
        <end position="91"/>
    </location>
    <ligand>
        <name>ATP</name>
        <dbReference type="ChEBI" id="CHEBI:30616"/>
    </ligand>
</feature>
<comment type="function">
    <text evidence="9">Reversibly transfers an adenylyl group from ATP to 4'-phosphopantetheine, yielding dephospho-CoA (dPCoA) and pyrophosphate.</text>
</comment>
<dbReference type="PANTHER" id="PTHR21342:SF1">
    <property type="entry name" value="PHOSPHOPANTETHEINE ADENYLYLTRANSFERASE"/>
    <property type="match status" value="1"/>
</dbReference>
<keyword evidence="4 9" id="KW-0547">Nucleotide-binding</keyword>
<evidence type="ECO:0000256" key="9">
    <source>
        <dbReference type="HAMAP-Rule" id="MF_00151"/>
    </source>
</evidence>
<dbReference type="NCBIfam" id="TIGR00125">
    <property type="entry name" value="cyt_tran_rel"/>
    <property type="match status" value="1"/>
</dbReference>
<keyword evidence="6 9" id="KW-0460">Magnesium</keyword>
<dbReference type="GO" id="GO:0004595">
    <property type="term" value="F:pantetheine-phosphate adenylyltransferase activity"/>
    <property type="evidence" value="ECO:0007669"/>
    <property type="project" value="UniProtKB-UniRule"/>
</dbReference>
<dbReference type="SUPFAM" id="SSF52374">
    <property type="entry name" value="Nucleotidylyl transferase"/>
    <property type="match status" value="1"/>
</dbReference>
<feature type="binding site" evidence="9">
    <location>
        <begin position="9"/>
        <end position="10"/>
    </location>
    <ligand>
        <name>ATP</name>
        <dbReference type="ChEBI" id="CHEBI:30616"/>
    </ligand>
</feature>
<dbReference type="NCBIfam" id="TIGR01510">
    <property type="entry name" value="coaD_prev_kdtB"/>
    <property type="match status" value="1"/>
</dbReference>
<dbReference type="GO" id="GO:0005737">
    <property type="term" value="C:cytoplasm"/>
    <property type="evidence" value="ECO:0007669"/>
    <property type="project" value="UniProtKB-SubCell"/>
</dbReference>
<accession>Q9F7P3</accession>
<evidence type="ECO:0000256" key="8">
    <source>
        <dbReference type="ARBA" id="ARBA00029346"/>
    </source>
</evidence>
<protein>
    <recommendedName>
        <fullName evidence="9">Phosphopantetheine adenylyltransferase</fullName>
        <ecNumber evidence="9">2.7.7.3</ecNumber>
    </recommendedName>
    <alternativeName>
        <fullName evidence="9">Dephospho-CoA pyrophosphorylase</fullName>
    </alternativeName>
    <alternativeName>
        <fullName evidence="9">Pantetheine-phosphate adenylyltransferase</fullName>
        <shortName evidence="9">PPAT</shortName>
    </alternativeName>
</protein>
<dbReference type="InterPro" id="IPR001980">
    <property type="entry name" value="PPAT"/>
</dbReference>
<dbReference type="UniPathway" id="UPA00241">
    <property type="reaction ID" value="UER00355"/>
</dbReference>
<comment type="subcellular location">
    <subcellularLocation>
        <location evidence="9">Cytoplasm</location>
    </subcellularLocation>
</comment>
<dbReference type="PANTHER" id="PTHR21342">
    <property type="entry name" value="PHOSPHOPANTETHEINE ADENYLYLTRANSFERASE"/>
    <property type="match status" value="1"/>
</dbReference>
<feature type="binding site" evidence="9">
    <location>
        <begin position="124"/>
        <end position="130"/>
    </location>
    <ligand>
        <name>ATP</name>
        <dbReference type="ChEBI" id="CHEBI:30616"/>
    </ligand>
</feature>
<dbReference type="Gene3D" id="3.40.50.620">
    <property type="entry name" value="HUPs"/>
    <property type="match status" value="1"/>
</dbReference>
<comment type="similarity">
    <text evidence="9">Belongs to the bacterial CoaD family.</text>
</comment>
<keyword evidence="1 9" id="KW-0963">Cytoplasm</keyword>
<gene>
    <name evidence="9" type="primary">coaD</name>
</gene>
<feature type="binding site" evidence="9">
    <location>
        <position position="88"/>
    </location>
    <ligand>
        <name>substrate</name>
    </ligand>
</feature>
<dbReference type="Pfam" id="PF01467">
    <property type="entry name" value="CTP_transf_like"/>
    <property type="match status" value="1"/>
</dbReference>
<dbReference type="CDD" id="cd02163">
    <property type="entry name" value="PPAT"/>
    <property type="match status" value="1"/>
</dbReference>
<evidence type="ECO:0000256" key="6">
    <source>
        <dbReference type="ARBA" id="ARBA00022842"/>
    </source>
</evidence>
<dbReference type="GO" id="GO:0005524">
    <property type="term" value="F:ATP binding"/>
    <property type="evidence" value="ECO:0007669"/>
    <property type="project" value="UniProtKB-KW"/>
</dbReference>
<name>Q9F7P3_PRB01</name>
<comment type="pathway">
    <text evidence="9">Cofactor biosynthesis; coenzyme A biosynthesis; CoA from (R)-pantothenate: step 4/5.</text>
</comment>
<dbReference type="HAMAP" id="MF_00151">
    <property type="entry name" value="PPAT_bact"/>
    <property type="match status" value="1"/>
</dbReference>
<feature type="binding site" evidence="9">
    <location>
        <position position="74"/>
    </location>
    <ligand>
        <name>substrate</name>
    </ligand>
</feature>
<proteinExistence type="inferred from homology"/>
<reference evidence="11" key="2">
    <citation type="submission" date="2003-08" db="EMBL/GenBank/DDBJ databases">
        <authorList>
            <person name="Beja O."/>
            <person name="Aravind L."/>
            <person name="Koonin E.V."/>
            <person name="Suzuki M.T."/>
            <person name="Hadd A."/>
            <person name="Nguyen L.P."/>
            <person name="Jovanovich S.B."/>
            <person name="Gates C.M."/>
            <person name="Feldman R.A."/>
            <person name="DeLong E.F."/>
        </authorList>
    </citation>
    <scope>NUCLEOTIDE SEQUENCE</scope>
</reference>
<evidence type="ECO:0000259" key="10">
    <source>
        <dbReference type="Pfam" id="PF01467"/>
    </source>
</evidence>
<feature type="site" description="Transition state stabilizer" evidence="9">
    <location>
        <position position="17"/>
    </location>
</feature>
<dbReference type="EC" id="2.7.7.3" evidence="9"/>
<feature type="domain" description="Cytidyltransferase-like" evidence="10">
    <location>
        <begin position="5"/>
        <end position="134"/>
    </location>
</feature>
<dbReference type="AlphaFoldDB" id="Q9F7P3"/>
<evidence type="ECO:0000256" key="5">
    <source>
        <dbReference type="ARBA" id="ARBA00022840"/>
    </source>
</evidence>
<feature type="binding site" evidence="9">
    <location>
        <position position="99"/>
    </location>
    <ligand>
        <name>ATP</name>
        <dbReference type="ChEBI" id="CHEBI:30616"/>
    </ligand>
</feature>
<dbReference type="EMBL" id="AF279106">
    <property type="protein sequence ID" value="AAG10476.1"/>
    <property type="molecule type" value="Genomic_DNA"/>
</dbReference>
<reference evidence="11" key="1">
    <citation type="journal article" date="2000" name="Science">
        <title>Bacterial rhodopsin: evidence for a new type of phototrophy in the sea.</title>
        <authorList>
            <person name="Beja O."/>
            <person name="Aravind L."/>
            <person name="Koonin E.V."/>
            <person name="Suzuki M.T."/>
            <person name="Hadd A."/>
            <person name="Nguyen L.P."/>
            <person name="Jovanovich S.B."/>
            <person name="Gates C.M."/>
            <person name="Feldman R.A."/>
            <person name="Spudich J.L."/>
            <person name="Spudich E.N."/>
            <person name="DeLong E.F."/>
        </authorList>
    </citation>
    <scope>NUCLEOTIDE SEQUENCE</scope>
</reference>